<dbReference type="InterPro" id="IPR010982">
    <property type="entry name" value="Lambda_DNA-bd_dom_sf"/>
</dbReference>
<dbReference type="KEGG" id="pri:PRIO_0195"/>
<evidence type="ECO:0000313" key="2">
    <source>
        <dbReference type="EMBL" id="CQR51425.1"/>
    </source>
</evidence>
<dbReference type="PATRIC" id="fig|1073571.4.peg.179"/>
<dbReference type="CDD" id="cd00093">
    <property type="entry name" value="HTH_XRE"/>
    <property type="match status" value="1"/>
</dbReference>
<dbReference type="SMART" id="SM00530">
    <property type="entry name" value="HTH_XRE"/>
    <property type="match status" value="1"/>
</dbReference>
<organism evidence="2 3">
    <name type="scientific">Paenibacillus riograndensis SBR5</name>
    <dbReference type="NCBI Taxonomy" id="1073571"/>
    <lineage>
        <taxon>Bacteria</taxon>
        <taxon>Bacillati</taxon>
        <taxon>Bacillota</taxon>
        <taxon>Bacilli</taxon>
        <taxon>Bacillales</taxon>
        <taxon>Paenibacillaceae</taxon>
        <taxon>Paenibacillus</taxon>
        <taxon>Paenibacillus sonchi group</taxon>
    </lineage>
</organism>
<dbReference type="HOGENOM" id="CLU_192101_1_0_9"/>
<gene>
    <name evidence="2" type="ORF">PRIO_0195</name>
</gene>
<evidence type="ECO:0000313" key="3">
    <source>
        <dbReference type="Proteomes" id="UP000033163"/>
    </source>
</evidence>
<evidence type="ECO:0000259" key="1">
    <source>
        <dbReference type="PROSITE" id="PS50943"/>
    </source>
</evidence>
<dbReference type="InterPro" id="IPR001387">
    <property type="entry name" value="Cro/C1-type_HTH"/>
</dbReference>
<protein>
    <recommendedName>
        <fullName evidence="1">HTH cro/C1-type domain-containing protein</fullName>
    </recommendedName>
</protein>
<dbReference type="PROSITE" id="PS50943">
    <property type="entry name" value="HTH_CROC1"/>
    <property type="match status" value="1"/>
</dbReference>
<proteinExistence type="predicted"/>
<name>A0A0E4H6S8_9BACL</name>
<dbReference type="EMBL" id="LN831776">
    <property type="protein sequence ID" value="CQR51425.1"/>
    <property type="molecule type" value="Genomic_DNA"/>
</dbReference>
<dbReference type="Proteomes" id="UP000033163">
    <property type="component" value="Chromosome I"/>
</dbReference>
<feature type="domain" description="HTH cro/C1-type" evidence="1">
    <location>
        <begin position="12"/>
        <end position="64"/>
    </location>
</feature>
<dbReference type="SUPFAM" id="SSF47413">
    <property type="entry name" value="lambda repressor-like DNA-binding domains"/>
    <property type="match status" value="1"/>
</dbReference>
<dbReference type="GO" id="GO:0003677">
    <property type="term" value="F:DNA binding"/>
    <property type="evidence" value="ECO:0007669"/>
    <property type="project" value="InterPro"/>
</dbReference>
<sequence>MTHYSEFGAEARKVMLQKKIKMKDVASELGVSVTYVSEIFKGTRPGERQKPLIAKMLGMESEVVHES</sequence>
<reference evidence="3" key="1">
    <citation type="submission" date="2015-03" db="EMBL/GenBank/DDBJ databases">
        <authorList>
            <person name="Wibberg D."/>
        </authorList>
    </citation>
    <scope>NUCLEOTIDE SEQUENCE [LARGE SCALE GENOMIC DNA]</scope>
</reference>
<dbReference type="AlphaFoldDB" id="A0A0E4H6S8"/>
<dbReference type="Pfam" id="PF01381">
    <property type="entry name" value="HTH_3"/>
    <property type="match status" value="1"/>
</dbReference>
<dbReference type="Gene3D" id="1.10.260.40">
    <property type="entry name" value="lambda repressor-like DNA-binding domains"/>
    <property type="match status" value="1"/>
</dbReference>
<accession>A0A0E4H6S8</accession>